<evidence type="ECO:0000256" key="1">
    <source>
        <dbReference type="SAM" id="MobiDB-lite"/>
    </source>
</evidence>
<reference evidence="2" key="1">
    <citation type="submission" date="2019-04" db="EMBL/GenBank/DDBJ databases">
        <title>Genome assembly of Zosterops borbonicus 15179.</title>
        <authorList>
            <person name="Leroy T."/>
            <person name="Anselmetti Y."/>
            <person name="Tilak M.-K."/>
            <person name="Nabholz B."/>
        </authorList>
    </citation>
    <scope>NUCLEOTIDE SEQUENCE</scope>
    <source>
        <strain evidence="2">HGM_15179</strain>
        <tissue evidence="2">Muscle</tissue>
    </source>
</reference>
<dbReference type="Proteomes" id="UP000796761">
    <property type="component" value="Unassembled WGS sequence"/>
</dbReference>
<gene>
    <name evidence="2" type="ORF">HGM15179_006069</name>
    <name evidence="3" type="ORF">HGM15179_006070</name>
</gene>
<organism evidence="2 4">
    <name type="scientific">Zosterops borbonicus</name>
    <dbReference type="NCBI Taxonomy" id="364589"/>
    <lineage>
        <taxon>Eukaryota</taxon>
        <taxon>Metazoa</taxon>
        <taxon>Chordata</taxon>
        <taxon>Craniata</taxon>
        <taxon>Vertebrata</taxon>
        <taxon>Euteleostomi</taxon>
        <taxon>Archelosauria</taxon>
        <taxon>Archosauria</taxon>
        <taxon>Dinosauria</taxon>
        <taxon>Saurischia</taxon>
        <taxon>Theropoda</taxon>
        <taxon>Coelurosauria</taxon>
        <taxon>Aves</taxon>
        <taxon>Neognathae</taxon>
        <taxon>Neoaves</taxon>
        <taxon>Telluraves</taxon>
        <taxon>Australaves</taxon>
        <taxon>Passeriformes</taxon>
        <taxon>Sylvioidea</taxon>
        <taxon>Zosteropidae</taxon>
        <taxon>Zosterops</taxon>
    </lineage>
</organism>
<name>A0A8K1LPI1_9PASS</name>
<feature type="compositionally biased region" description="Low complexity" evidence="1">
    <location>
        <begin position="1"/>
        <end position="13"/>
    </location>
</feature>
<sequence length="86" mass="9241">MIPGSAAGPGSPGRRWEVPALLGRDPLSPQVQRHHPDQSLRLLSVYLRVFHGPKAGGSMAAADTGLEQLLEFNRCQNLSQGRGMPV</sequence>
<proteinExistence type="predicted"/>
<evidence type="ECO:0000313" key="3">
    <source>
        <dbReference type="EMBL" id="TRZ21049.1"/>
    </source>
</evidence>
<keyword evidence="4" id="KW-1185">Reference proteome</keyword>
<comment type="caution">
    <text evidence="2">The sequence shown here is derived from an EMBL/GenBank/DDBJ whole genome shotgun (WGS) entry which is preliminary data.</text>
</comment>
<accession>A0A8K1LPI1</accession>
<evidence type="ECO:0000313" key="2">
    <source>
        <dbReference type="EMBL" id="TRZ21048.1"/>
    </source>
</evidence>
<protein>
    <submittedName>
        <fullName evidence="2">Uncharacterized protein</fullName>
    </submittedName>
</protein>
<dbReference type="EMBL" id="SWJQ01000135">
    <property type="protein sequence ID" value="TRZ21048.1"/>
    <property type="molecule type" value="Genomic_DNA"/>
</dbReference>
<feature type="region of interest" description="Disordered" evidence="1">
    <location>
        <begin position="1"/>
        <end position="35"/>
    </location>
</feature>
<dbReference type="AlphaFoldDB" id="A0A8K1LPI1"/>
<dbReference type="EMBL" id="SWJQ01000135">
    <property type="protein sequence ID" value="TRZ21049.1"/>
    <property type="molecule type" value="Genomic_DNA"/>
</dbReference>
<evidence type="ECO:0000313" key="4">
    <source>
        <dbReference type="Proteomes" id="UP000796761"/>
    </source>
</evidence>